<dbReference type="Gene3D" id="1.10.443.10">
    <property type="entry name" value="Intergrase catalytic core"/>
    <property type="match status" value="1"/>
</dbReference>
<keyword evidence="3" id="KW-0418">Kinase</keyword>
<keyword evidence="3" id="KW-0808">Transferase</keyword>
<dbReference type="PANTHER" id="PTHR35617:SF3">
    <property type="entry name" value="CORE-BINDING (CB) DOMAIN-CONTAINING PROTEIN"/>
    <property type="match status" value="1"/>
</dbReference>
<evidence type="ECO:0000313" key="3">
    <source>
        <dbReference type="EMBL" id="CAB4015559.1"/>
    </source>
</evidence>
<dbReference type="InterPro" id="IPR011010">
    <property type="entry name" value="DNA_brk_join_enz"/>
</dbReference>
<dbReference type="SUPFAM" id="SSF56349">
    <property type="entry name" value="DNA breaking-rejoining enzymes"/>
    <property type="match status" value="1"/>
</dbReference>
<keyword evidence="1" id="KW-0238">DNA-binding</keyword>
<accession>A0A7D9ERJ6</accession>
<dbReference type="InterPro" id="IPR013762">
    <property type="entry name" value="Integrase-like_cat_sf"/>
</dbReference>
<comment type="caution">
    <text evidence="3">The sequence shown here is derived from an EMBL/GenBank/DDBJ whole genome shotgun (WGS) entry which is preliminary data.</text>
</comment>
<dbReference type="PANTHER" id="PTHR35617">
    <property type="entry name" value="PHAGE_INTEGRASE DOMAIN-CONTAINING PROTEIN"/>
    <property type="match status" value="1"/>
</dbReference>
<dbReference type="GO" id="GO:0015074">
    <property type="term" value="P:DNA integration"/>
    <property type="evidence" value="ECO:0007669"/>
    <property type="project" value="InterPro"/>
</dbReference>
<dbReference type="SUPFAM" id="SSF47823">
    <property type="entry name" value="lambda integrase-like, N-terminal domain"/>
    <property type="match status" value="1"/>
</dbReference>
<dbReference type="GO" id="GO:0016301">
    <property type="term" value="F:kinase activity"/>
    <property type="evidence" value="ECO:0007669"/>
    <property type="project" value="UniProtKB-KW"/>
</dbReference>
<protein>
    <submittedName>
        <fullName evidence="3">Tyrosine- kinase Tec</fullName>
    </submittedName>
</protein>
<proteinExistence type="predicted"/>
<dbReference type="AlphaFoldDB" id="A0A7D9ERJ6"/>
<evidence type="ECO:0000256" key="1">
    <source>
        <dbReference type="ARBA" id="ARBA00023125"/>
    </source>
</evidence>
<dbReference type="Pfam" id="PF02899">
    <property type="entry name" value="Phage_int_SAM_1"/>
    <property type="match status" value="1"/>
</dbReference>
<dbReference type="Gene3D" id="1.10.150.130">
    <property type="match status" value="1"/>
</dbReference>
<dbReference type="InterPro" id="IPR004107">
    <property type="entry name" value="Integrase_SAM-like_N"/>
</dbReference>
<dbReference type="EMBL" id="CACRXK020008764">
    <property type="protein sequence ID" value="CAB4015559.1"/>
    <property type="molecule type" value="Genomic_DNA"/>
</dbReference>
<dbReference type="InterPro" id="IPR010998">
    <property type="entry name" value="Integrase_recombinase_N"/>
</dbReference>
<dbReference type="InterPro" id="IPR044068">
    <property type="entry name" value="CB"/>
</dbReference>
<dbReference type="PROSITE" id="PS51900">
    <property type="entry name" value="CB"/>
    <property type="match status" value="1"/>
</dbReference>
<evidence type="ECO:0000313" key="4">
    <source>
        <dbReference type="Proteomes" id="UP001152795"/>
    </source>
</evidence>
<name>A0A7D9ERJ6_PARCT</name>
<dbReference type="GO" id="GO:0003677">
    <property type="term" value="F:DNA binding"/>
    <property type="evidence" value="ECO:0007669"/>
    <property type="project" value="UniProtKB-KW"/>
</dbReference>
<gene>
    <name evidence="3" type="ORF">PACLA_8A013322</name>
</gene>
<keyword evidence="4" id="KW-1185">Reference proteome</keyword>
<dbReference type="OrthoDB" id="5980760at2759"/>
<reference evidence="3" key="1">
    <citation type="submission" date="2020-04" db="EMBL/GenBank/DDBJ databases">
        <authorList>
            <person name="Alioto T."/>
            <person name="Alioto T."/>
            <person name="Gomez Garrido J."/>
        </authorList>
    </citation>
    <scope>NUCLEOTIDE SEQUENCE</scope>
    <source>
        <strain evidence="3">A484AB</strain>
    </source>
</reference>
<keyword evidence="2" id="KW-0233">DNA recombination</keyword>
<organism evidence="3 4">
    <name type="scientific">Paramuricea clavata</name>
    <name type="common">Red gorgonian</name>
    <name type="synonym">Violescent sea-whip</name>
    <dbReference type="NCBI Taxonomy" id="317549"/>
    <lineage>
        <taxon>Eukaryota</taxon>
        <taxon>Metazoa</taxon>
        <taxon>Cnidaria</taxon>
        <taxon>Anthozoa</taxon>
        <taxon>Octocorallia</taxon>
        <taxon>Malacalcyonacea</taxon>
        <taxon>Plexauridae</taxon>
        <taxon>Paramuricea</taxon>
    </lineage>
</organism>
<dbReference type="GO" id="GO:0006310">
    <property type="term" value="P:DNA recombination"/>
    <property type="evidence" value="ECO:0007669"/>
    <property type="project" value="UniProtKB-KW"/>
</dbReference>
<sequence>MASWRESTKKQYRTYLTRWKQFCAERNINWSNATVEQGIDFLANLFEQKLSYSAINTARSALSVILTPKDGTSFGENRLVCRFLKGVFEIKPALPKYKKMWDVGQVLTYKLPGKYIFTIGEKLKHTKPGTHQKPIELLSYADSDLCVVRHLDEYIHRTTSIRTDNSQLLISFIKPHNPISKDTVARWIKEVLRDAGIDTNIYSSHSSRAAATSYGFAKGARLTEILEAAGWSNAQTFASYYQKPIVTDTLGNNIMQAFAADAERDRV</sequence>
<evidence type="ECO:0000256" key="2">
    <source>
        <dbReference type="ARBA" id="ARBA00023172"/>
    </source>
</evidence>
<dbReference type="Proteomes" id="UP001152795">
    <property type="component" value="Unassembled WGS sequence"/>
</dbReference>